<name>A0ACC0UDQ5_9AGAM</name>
<dbReference type="Proteomes" id="UP001207468">
    <property type="component" value="Unassembled WGS sequence"/>
</dbReference>
<comment type="caution">
    <text evidence="1">The sequence shown here is derived from an EMBL/GenBank/DDBJ whole genome shotgun (WGS) entry which is preliminary data.</text>
</comment>
<accession>A0ACC0UDQ5</accession>
<evidence type="ECO:0000313" key="1">
    <source>
        <dbReference type="EMBL" id="KAI9508967.1"/>
    </source>
</evidence>
<dbReference type="EMBL" id="JAGFNK010000075">
    <property type="protein sequence ID" value="KAI9508967.1"/>
    <property type="molecule type" value="Genomic_DNA"/>
</dbReference>
<evidence type="ECO:0000313" key="2">
    <source>
        <dbReference type="Proteomes" id="UP001207468"/>
    </source>
</evidence>
<proteinExistence type="predicted"/>
<sequence>MHISPSSHPSTSASSTLPTRSRSSQPPATPHQHDNSLASPTSHDHLQSSQSFTSMSSRDAKPSPLQRSPHLNKPLPLPHEPIEPSSSPTPLSVTPPLPPGWEFRYNVDGYPYYVDHNTGVTTWVPPSTNAPPPIPSHRPSSIQFPEEILTPNTTNADGTYADVHLPEEHRTADAHPYVVDHDARTTLNDSPHHSKSPSTTLTDIVPRLIQEDPVSYVQHPPEFLRGAETEHAADGSQPIPQPNSIDWHEPDEQQLTTRMSSQREEAIVAPMIFDPHKYAFKRTIRKPMFACPNPVPTDHASSSPTLTEALHMKDDNPISTDTSISQQNIVQTHQEDGVSLPPGSGAKGDRFANSLESYQSDLEARPAEGTREPASIGASSSNFWDTTVIDISLPPPSEAGLPIPIQTATSDHHNGGMNKYSSGEFFGYSTGTDELRRKTLENTSTHGQSQPAQSFTILVSQDEGPMLPVQRCRFTNIEWQEFLLPDGTRYFSNPTLHIVADIDLRKTERLDAITRFLDGSETEILPLPGWELWLRDANRLVAFEHPGSDLGELMNEDIERMESEYQYWLFVISHPVHALLPPDTVFEAIDVLTWMYTGRLVLSAYASPPPFSQEECQELLTQLRSSSHMSGKRMSLVRTRVVSTVLVRVVAWRQGRHWDSVTRQDSPKNNDVPSTGLSHLRVSFVCSFPTVSLHDYVVNLSAREVAYAFTTGLAFIIGALAFLILGFPGHDVTTSL</sequence>
<organism evidence="1 2">
    <name type="scientific">Russula earlei</name>
    <dbReference type="NCBI Taxonomy" id="71964"/>
    <lineage>
        <taxon>Eukaryota</taxon>
        <taxon>Fungi</taxon>
        <taxon>Dikarya</taxon>
        <taxon>Basidiomycota</taxon>
        <taxon>Agaricomycotina</taxon>
        <taxon>Agaricomycetes</taxon>
        <taxon>Russulales</taxon>
        <taxon>Russulaceae</taxon>
        <taxon>Russula</taxon>
    </lineage>
</organism>
<keyword evidence="2" id="KW-1185">Reference proteome</keyword>
<gene>
    <name evidence="1" type="ORF">F5148DRAFT_821984</name>
</gene>
<reference evidence="1" key="1">
    <citation type="submission" date="2021-03" db="EMBL/GenBank/DDBJ databases">
        <title>Evolutionary priming and transition to the ectomycorrhizal habit in an iconic lineage of mushroom-forming fungi: is preadaptation a requirement?</title>
        <authorList>
            <consortium name="DOE Joint Genome Institute"/>
            <person name="Looney B.P."/>
            <person name="Miyauchi S."/>
            <person name="Morin E."/>
            <person name="Drula E."/>
            <person name="Courty P.E."/>
            <person name="Chicoki N."/>
            <person name="Fauchery L."/>
            <person name="Kohler A."/>
            <person name="Kuo A."/>
            <person name="LaButti K."/>
            <person name="Pangilinan J."/>
            <person name="Lipzen A."/>
            <person name="Riley R."/>
            <person name="Andreopoulos W."/>
            <person name="He G."/>
            <person name="Johnson J."/>
            <person name="Barry K.W."/>
            <person name="Grigoriev I.V."/>
            <person name="Nagy L."/>
            <person name="Hibbett D."/>
            <person name="Henrissat B."/>
            <person name="Matheny P.B."/>
            <person name="Labbe J."/>
            <person name="Martin A.F."/>
        </authorList>
    </citation>
    <scope>NUCLEOTIDE SEQUENCE</scope>
    <source>
        <strain evidence="1">BPL698</strain>
    </source>
</reference>
<protein>
    <submittedName>
        <fullName evidence="1">Uncharacterized protein</fullName>
    </submittedName>
</protein>